<evidence type="ECO:0000259" key="6">
    <source>
        <dbReference type="PROSITE" id="PS50984"/>
    </source>
</evidence>
<dbReference type="InterPro" id="IPR020103">
    <property type="entry name" value="PsdUridine_synth_cat_dom_sf"/>
</dbReference>
<dbReference type="PROSITE" id="PS50984">
    <property type="entry name" value="TRUD"/>
    <property type="match status" value="1"/>
</dbReference>
<dbReference type="AlphaFoldDB" id="A0AAD4D208"/>
<gene>
    <name evidence="7" type="primary">PUS7</name>
    <name evidence="7" type="ORF">BGZ95_005314</name>
</gene>
<reference evidence="7" key="1">
    <citation type="journal article" date="2020" name="Fungal Divers.">
        <title>Resolving the Mortierellaceae phylogeny through synthesis of multi-gene phylogenetics and phylogenomics.</title>
        <authorList>
            <person name="Vandepol N."/>
            <person name="Liber J."/>
            <person name="Desiro A."/>
            <person name="Na H."/>
            <person name="Kennedy M."/>
            <person name="Barry K."/>
            <person name="Grigoriev I.V."/>
            <person name="Miller A.N."/>
            <person name="O'Donnell K."/>
            <person name="Stajich J.E."/>
            <person name="Bonito G."/>
        </authorList>
    </citation>
    <scope>NUCLEOTIDE SEQUENCE</scope>
    <source>
        <strain evidence="7">NRRL 28262</strain>
    </source>
</reference>
<feature type="compositionally biased region" description="Polar residues" evidence="5">
    <location>
        <begin position="629"/>
        <end position="640"/>
    </location>
</feature>
<dbReference type="PIRSF" id="PIRSF037016">
    <property type="entry name" value="Pseudouridin_synth_euk_prd"/>
    <property type="match status" value="1"/>
</dbReference>
<dbReference type="InterPro" id="IPR042214">
    <property type="entry name" value="TruD_catalytic"/>
</dbReference>
<dbReference type="InterPro" id="IPR020119">
    <property type="entry name" value="PsdUridine_synth_TruD_CS"/>
</dbReference>
<dbReference type="PANTHER" id="PTHR13326">
    <property type="entry name" value="TRNA PSEUDOURIDINE SYNTHASE D"/>
    <property type="match status" value="1"/>
</dbReference>
<accession>A0AAD4D208</accession>
<feature type="region of interest" description="Disordered" evidence="5">
    <location>
        <begin position="459"/>
        <end position="480"/>
    </location>
</feature>
<proteinExistence type="inferred from homology"/>
<organism evidence="7 8">
    <name type="scientific">Linnemannia exigua</name>
    <dbReference type="NCBI Taxonomy" id="604196"/>
    <lineage>
        <taxon>Eukaryota</taxon>
        <taxon>Fungi</taxon>
        <taxon>Fungi incertae sedis</taxon>
        <taxon>Mucoromycota</taxon>
        <taxon>Mortierellomycotina</taxon>
        <taxon>Mortierellomycetes</taxon>
        <taxon>Mortierellales</taxon>
        <taxon>Mortierellaceae</taxon>
        <taxon>Linnemannia</taxon>
    </lineage>
</organism>
<dbReference type="NCBIfam" id="TIGR00094">
    <property type="entry name" value="tRNA_TruD_broad"/>
    <property type="match status" value="1"/>
</dbReference>
<feature type="coiled-coil region" evidence="4">
    <location>
        <begin position="77"/>
        <end position="108"/>
    </location>
</feature>
<feature type="region of interest" description="Disordered" evidence="5">
    <location>
        <begin position="629"/>
        <end position="695"/>
    </location>
</feature>
<dbReference type="SUPFAM" id="SSF55120">
    <property type="entry name" value="Pseudouridine synthase"/>
    <property type="match status" value="1"/>
</dbReference>
<dbReference type="InterPro" id="IPR001656">
    <property type="entry name" value="PsdUridine_synth_TruD"/>
</dbReference>
<dbReference type="PROSITE" id="PS01268">
    <property type="entry name" value="UPF0024"/>
    <property type="match status" value="1"/>
</dbReference>
<feature type="domain" description="TRUD" evidence="6">
    <location>
        <begin position="313"/>
        <end position="551"/>
    </location>
</feature>
<comment type="similarity">
    <text evidence="1">Belongs to the pseudouridine synthase TruD family.</text>
</comment>
<keyword evidence="2" id="KW-0819">tRNA processing</keyword>
<dbReference type="HAMAP" id="MF_01082">
    <property type="entry name" value="TruD"/>
    <property type="match status" value="1"/>
</dbReference>
<evidence type="ECO:0000256" key="5">
    <source>
        <dbReference type="SAM" id="MobiDB-lite"/>
    </source>
</evidence>
<comment type="caution">
    <text evidence="7">The sequence shown here is derived from an EMBL/GenBank/DDBJ whole genome shotgun (WGS) entry which is preliminary data.</text>
</comment>
<keyword evidence="8" id="KW-1185">Reference proteome</keyword>
<dbReference type="GO" id="GO:0008033">
    <property type="term" value="P:tRNA processing"/>
    <property type="evidence" value="ECO:0007669"/>
    <property type="project" value="UniProtKB-KW"/>
</dbReference>
<dbReference type="EMBL" id="JAAAIL010002455">
    <property type="protein sequence ID" value="KAG0257148.1"/>
    <property type="molecule type" value="Genomic_DNA"/>
</dbReference>
<dbReference type="CDD" id="cd02576">
    <property type="entry name" value="PseudoU_synth_ScPUS7"/>
    <property type="match status" value="1"/>
</dbReference>
<keyword evidence="3" id="KW-0413">Isomerase</keyword>
<evidence type="ECO:0000256" key="3">
    <source>
        <dbReference type="ARBA" id="ARBA00023235"/>
    </source>
</evidence>
<evidence type="ECO:0000313" key="8">
    <source>
        <dbReference type="Proteomes" id="UP001194580"/>
    </source>
</evidence>
<sequence>MASDNASTMTETVVGIRTFVDPAIPGFSAIIKQRNATDNDSCFLTSRYSDFIVNEVDQDNETVRLTSYDLPVPDPEGIRLREEHLQAKEDAEQANREMGDEAKLAELSTVLDNDEETMTQIKKMLDSYGNDVEFVNLKPQDDKAKRTMIHKVVKERFNGRMVSETADGTMRLRMHKKKDDFDRRGKVKYDAWKDLGGEFCRFCLFKENRETMEAINHLTSTLRVPGKVFTFAGTKDRRGITSQWVTAHKVKAERLLTLNKGLRNMSLGNFSYVTKSLKLGDLNGNRFMITLRNVQVDSEETLNRSMTSLRDKGFINYFGMQRFGTGSVGTHEVGGAILRSEWEAAVELIMKPRLGEGPDLEKARKHWAEHKDAKEAIKLFPKRWVAEYQILWSFQKAGHQRQPFEALNNVPRNLRLMYVHAYQSYIWNHMVTERIALYGSDKPVVGDLVAIDKNALEAGDENMEESSDNRGSSSKSDSHVRAKVLTEEDVDQYTIYDVILPLPGFDVIYPSHAIGDKYKELMAKDGLDPHSMKRGNKDYSLSGSYRSFLSKPENVEWEIVRYDQADIPLTLTDQERMEGKPRPEAVPNGKYLALILNLTLKSSQYATMAIREVCKQDTSAGFQATLNTVESSSKSNSTGASPAETPAETPGETPGETPSEMSVDGEGEESGAGKRGIEQVEGAAPGPESKASKDE</sequence>
<dbReference type="FunFam" id="3.30.2350.20:FF:000003">
    <property type="entry name" value="Pseudouridylate synthase 7 homolog"/>
    <property type="match status" value="1"/>
</dbReference>
<protein>
    <submittedName>
        <fullName evidence="7">Multisubstrate pseudouridine synthase 7</fullName>
    </submittedName>
</protein>
<dbReference type="GO" id="GO:0003723">
    <property type="term" value="F:RNA binding"/>
    <property type="evidence" value="ECO:0007669"/>
    <property type="project" value="InterPro"/>
</dbReference>
<dbReference type="PANTHER" id="PTHR13326:SF21">
    <property type="entry name" value="PSEUDOURIDYLATE SYNTHASE PUS7L"/>
    <property type="match status" value="1"/>
</dbReference>
<evidence type="ECO:0000256" key="2">
    <source>
        <dbReference type="ARBA" id="ARBA00022694"/>
    </source>
</evidence>
<evidence type="ECO:0000313" key="7">
    <source>
        <dbReference type="EMBL" id="KAG0257148.1"/>
    </source>
</evidence>
<dbReference type="Pfam" id="PF01142">
    <property type="entry name" value="TruD"/>
    <property type="match status" value="1"/>
</dbReference>
<dbReference type="GO" id="GO:0009982">
    <property type="term" value="F:pseudouridine synthase activity"/>
    <property type="evidence" value="ECO:0007669"/>
    <property type="project" value="InterPro"/>
</dbReference>
<keyword evidence="4" id="KW-0175">Coiled coil</keyword>
<dbReference type="GO" id="GO:0001522">
    <property type="term" value="P:pseudouridine synthesis"/>
    <property type="evidence" value="ECO:0007669"/>
    <property type="project" value="InterPro"/>
</dbReference>
<name>A0AAD4D208_9FUNG</name>
<dbReference type="Gene3D" id="3.30.2350.20">
    <property type="entry name" value="TruD, catalytic domain"/>
    <property type="match status" value="2"/>
</dbReference>
<dbReference type="GO" id="GO:0005634">
    <property type="term" value="C:nucleus"/>
    <property type="evidence" value="ECO:0007669"/>
    <property type="project" value="TreeGrafter"/>
</dbReference>
<evidence type="ECO:0000256" key="1">
    <source>
        <dbReference type="ARBA" id="ARBA00007953"/>
    </source>
</evidence>
<evidence type="ECO:0000256" key="4">
    <source>
        <dbReference type="SAM" id="Coils"/>
    </source>
</evidence>
<dbReference type="InterPro" id="IPR011760">
    <property type="entry name" value="PsdUridine_synth_TruD_insert"/>
</dbReference>
<dbReference type="Proteomes" id="UP001194580">
    <property type="component" value="Unassembled WGS sequence"/>
</dbReference>